<feature type="transmembrane region" description="Helical" evidence="7">
    <location>
        <begin position="71"/>
        <end position="91"/>
    </location>
</feature>
<dbReference type="InterPro" id="IPR000515">
    <property type="entry name" value="MetI-like"/>
</dbReference>
<dbReference type="InterPro" id="IPR051393">
    <property type="entry name" value="ABC_transporter_permease"/>
</dbReference>
<evidence type="ECO:0000256" key="5">
    <source>
        <dbReference type="ARBA" id="ARBA00022989"/>
    </source>
</evidence>
<evidence type="ECO:0000256" key="6">
    <source>
        <dbReference type="ARBA" id="ARBA00023136"/>
    </source>
</evidence>
<comment type="caution">
    <text evidence="9">The sequence shown here is derived from an EMBL/GenBank/DDBJ whole genome shotgun (WGS) entry which is preliminary data.</text>
</comment>
<dbReference type="Gene3D" id="1.10.3720.10">
    <property type="entry name" value="MetI-like"/>
    <property type="match status" value="1"/>
</dbReference>
<evidence type="ECO:0000313" key="9">
    <source>
        <dbReference type="EMBL" id="MFC7393968.1"/>
    </source>
</evidence>
<comment type="subcellular location">
    <subcellularLocation>
        <location evidence="1 7">Cell membrane</location>
        <topology evidence="1 7">Multi-pass membrane protein</topology>
    </subcellularLocation>
</comment>
<evidence type="ECO:0000256" key="3">
    <source>
        <dbReference type="ARBA" id="ARBA00022475"/>
    </source>
</evidence>
<gene>
    <name evidence="9" type="ORF">ACFQRG_13485</name>
</gene>
<dbReference type="PANTHER" id="PTHR30193">
    <property type="entry name" value="ABC TRANSPORTER PERMEASE PROTEIN"/>
    <property type="match status" value="1"/>
</dbReference>
<keyword evidence="4 7" id="KW-0812">Transmembrane</keyword>
<name>A0ABW2Q2V5_9BACL</name>
<comment type="similarity">
    <text evidence="7">Belongs to the binding-protein-dependent transport system permease family.</text>
</comment>
<protein>
    <submittedName>
        <fullName evidence="9">Carbohydrate ABC transporter permease</fullName>
    </submittedName>
</protein>
<reference evidence="10" key="1">
    <citation type="journal article" date="2019" name="Int. J. Syst. Evol. Microbiol.">
        <title>The Global Catalogue of Microorganisms (GCM) 10K type strain sequencing project: providing services to taxonomists for standard genome sequencing and annotation.</title>
        <authorList>
            <consortium name="The Broad Institute Genomics Platform"/>
            <consortium name="The Broad Institute Genome Sequencing Center for Infectious Disease"/>
            <person name="Wu L."/>
            <person name="Ma J."/>
        </authorList>
    </citation>
    <scope>NUCLEOTIDE SEQUENCE [LARGE SCALE GENOMIC DNA]</scope>
    <source>
        <strain evidence="10">CGMCC 1.16305</strain>
    </source>
</reference>
<evidence type="ECO:0000256" key="4">
    <source>
        <dbReference type="ARBA" id="ARBA00022692"/>
    </source>
</evidence>
<keyword evidence="3" id="KW-1003">Cell membrane</keyword>
<evidence type="ECO:0000256" key="1">
    <source>
        <dbReference type="ARBA" id="ARBA00004651"/>
    </source>
</evidence>
<proteinExistence type="inferred from homology"/>
<feature type="transmembrane region" description="Helical" evidence="7">
    <location>
        <begin position="264"/>
        <end position="287"/>
    </location>
</feature>
<evidence type="ECO:0000256" key="7">
    <source>
        <dbReference type="RuleBase" id="RU363032"/>
    </source>
</evidence>
<feature type="transmembrane region" description="Helical" evidence="7">
    <location>
        <begin position="157"/>
        <end position="181"/>
    </location>
</feature>
<accession>A0ABW2Q2V5</accession>
<dbReference type="EMBL" id="JBHTCO010000017">
    <property type="protein sequence ID" value="MFC7393968.1"/>
    <property type="molecule type" value="Genomic_DNA"/>
</dbReference>
<keyword evidence="2 7" id="KW-0813">Transport</keyword>
<keyword evidence="10" id="KW-1185">Reference proteome</keyword>
<dbReference type="Pfam" id="PF00528">
    <property type="entry name" value="BPD_transp_1"/>
    <property type="match status" value="1"/>
</dbReference>
<feature type="domain" description="ABC transmembrane type-1" evidence="8">
    <location>
        <begin position="67"/>
        <end position="283"/>
    </location>
</feature>
<evidence type="ECO:0000259" key="8">
    <source>
        <dbReference type="PROSITE" id="PS50928"/>
    </source>
</evidence>
<dbReference type="CDD" id="cd06261">
    <property type="entry name" value="TM_PBP2"/>
    <property type="match status" value="1"/>
</dbReference>
<dbReference type="SUPFAM" id="SSF160964">
    <property type="entry name" value="MalF N-terminal region-like"/>
    <property type="match status" value="1"/>
</dbReference>
<dbReference type="InterPro" id="IPR035906">
    <property type="entry name" value="MetI-like_sf"/>
</dbReference>
<dbReference type="PROSITE" id="PS50928">
    <property type="entry name" value="ABC_TM1"/>
    <property type="match status" value="1"/>
</dbReference>
<dbReference type="Proteomes" id="UP001596505">
    <property type="component" value="Unassembled WGS sequence"/>
</dbReference>
<sequence>MPNQRKWFPYVYLAPALIMLLLFVYYPIICNLYYSLFDWSSFTPTMQFKGLGNFIDLFHDPIFYTALKNNIWYAVISLIFQVGGGLILAAILEDKLVRRFSPFFRTVFFIPVIISITVIALLFDFFYNPEIGLLNKLLDLIGLHGWTTGWLGNGHTAIFAVIAVSQWQSIGYIAMLFIIAIQKIPNEIYEAAEIDGASKIKQFFHVTVPGVKEMAFVTTIVTLTQAFTVFNEPNILTDGGPGYSSQVLATYLYHSAFENDSMGYASAIATVILAITLIISVIQLRLFRSGKEV</sequence>
<organism evidence="9 10">
    <name type="scientific">Scopulibacillus cellulosilyticus</name>
    <dbReference type="NCBI Taxonomy" id="2665665"/>
    <lineage>
        <taxon>Bacteria</taxon>
        <taxon>Bacillati</taxon>
        <taxon>Bacillota</taxon>
        <taxon>Bacilli</taxon>
        <taxon>Bacillales</taxon>
        <taxon>Sporolactobacillaceae</taxon>
        <taxon>Scopulibacillus</taxon>
    </lineage>
</organism>
<keyword evidence="6 7" id="KW-0472">Membrane</keyword>
<dbReference type="SUPFAM" id="SSF161098">
    <property type="entry name" value="MetI-like"/>
    <property type="match status" value="1"/>
</dbReference>
<dbReference type="PANTHER" id="PTHR30193:SF37">
    <property type="entry name" value="INNER MEMBRANE ABC TRANSPORTER PERMEASE PROTEIN YCJO"/>
    <property type="match status" value="1"/>
</dbReference>
<evidence type="ECO:0000256" key="2">
    <source>
        <dbReference type="ARBA" id="ARBA00022448"/>
    </source>
</evidence>
<keyword evidence="5 7" id="KW-1133">Transmembrane helix</keyword>
<feature type="transmembrane region" description="Helical" evidence="7">
    <location>
        <begin position="12"/>
        <end position="34"/>
    </location>
</feature>
<dbReference type="RefSeq" id="WP_380966838.1">
    <property type="nucleotide sequence ID" value="NZ_JBHTCO010000017.1"/>
</dbReference>
<feature type="transmembrane region" description="Helical" evidence="7">
    <location>
        <begin position="103"/>
        <end position="127"/>
    </location>
</feature>
<evidence type="ECO:0000313" key="10">
    <source>
        <dbReference type="Proteomes" id="UP001596505"/>
    </source>
</evidence>